<dbReference type="Proteomes" id="UP000613401">
    <property type="component" value="Unassembled WGS sequence"/>
</dbReference>
<evidence type="ECO:0000313" key="3">
    <source>
        <dbReference type="Proteomes" id="UP000613401"/>
    </source>
</evidence>
<evidence type="ECO:0000313" key="2">
    <source>
        <dbReference type="EMBL" id="KAF3802584.1"/>
    </source>
</evidence>
<feature type="domain" description="Heterokaryon incompatibility" evidence="1">
    <location>
        <begin position="191"/>
        <end position="352"/>
    </location>
</feature>
<dbReference type="GeneID" id="69021405"/>
<name>A0A8H4CF42_COLGL</name>
<sequence>MERSLSDDCFDITWPTTPPECDGVCRGADGRVDQSGVKASGWAYLDEIEEAAKRGCQKCAVVFHCCRNMKPLKGRIDVGCSFTNPGQIQQVWKWLKKRSEHKTMELPTIQLYVQSGAPKPAWDFIKNGRFPMTTRREEHQSILAAWETECEARHANCVTRHAALPRRVLDVGNKIDPRLLLHVSSEEIGNYVALSHCWGPEHLHPPETNLSNLRQRQEGIELSTLPSTFRDAVLVTRSLGIQYLWIDSLCMVQDDSCDWQTESSKMAGYYSDAYLVIAAAQAEDSTQGFLDVAGVHPHLNPDRAVEIGQITNPNSTISRIYKRRLKSDSSATRHHGLLHAAPLNQRAWALQEYILAKRIVHFTKGEMLWECAECLRCECMEMDHTTDDISVHPGIMRKGQFLLLRYQEDGVSLHELWLGLLEAYSSRDLSYDSDLLPALSGLAKLWQSRGAGKYLAGFWNEYILESMVWQVLGLSPSQIQRSTEYRAPSWSPFSLEEKFGSKNRRTRLSFRFPTDHRRLAERCAVVLDAGSTPTGADPTGQITSAFLRIRGRIIRENASSEQLKLRGEDVHIRFDVDMNFGEGIDLTFLLIGHNTLGGLIVLVLQPSRKSGVYERVGITSRYNREGSRELASQFLAVKEETVVVI</sequence>
<accession>A0A8H4CF42</accession>
<dbReference type="PANTHER" id="PTHR33112">
    <property type="entry name" value="DOMAIN PROTEIN, PUTATIVE-RELATED"/>
    <property type="match status" value="1"/>
</dbReference>
<dbReference type="PANTHER" id="PTHR33112:SF16">
    <property type="entry name" value="HETEROKARYON INCOMPATIBILITY DOMAIN-CONTAINING PROTEIN"/>
    <property type="match status" value="1"/>
</dbReference>
<reference evidence="2" key="2">
    <citation type="submission" date="2020-03" db="EMBL/GenBank/DDBJ databases">
        <authorList>
            <person name="Fu F.-F."/>
            <person name="Chen J."/>
        </authorList>
    </citation>
    <scope>NUCLEOTIDE SEQUENCE</scope>
    <source>
        <strain evidence="2">Lc1</strain>
    </source>
</reference>
<dbReference type="EMBL" id="WVTB01000062">
    <property type="protein sequence ID" value="KAF3802584.1"/>
    <property type="molecule type" value="Genomic_DNA"/>
</dbReference>
<evidence type="ECO:0000259" key="1">
    <source>
        <dbReference type="Pfam" id="PF06985"/>
    </source>
</evidence>
<keyword evidence="3" id="KW-1185">Reference proteome</keyword>
<dbReference type="AlphaFoldDB" id="A0A8H4CF42"/>
<protein>
    <recommendedName>
        <fullName evidence="1">Heterokaryon incompatibility domain-containing protein</fullName>
    </recommendedName>
</protein>
<dbReference type="RefSeq" id="XP_045261743.1">
    <property type="nucleotide sequence ID" value="XM_045414129.1"/>
</dbReference>
<proteinExistence type="predicted"/>
<dbReference type="Pfam" id="PF06985">
    <property type="entry name" value="HET"/>
    <property type="match status" value="1"/>
</dbReference>
<comment type="caution">
    <text evidence="2">The sequence shown here is derived from an EMBL/GenBank/DDBJ whole genome shotgun (WGS) entry which is preliminary data.</text>
</comment>
<gene>
    <name evidence="2" type="ORF">GCG54_00014291</name>
</gene>
<reference evidence="2" key="1">
    <citation type="journal article" date="2020" name="Phytopathology">
        <title>Genome sequence and comparative analysis of Colletotrichum gloeosporioides isolated from Liriodendron leaves.</title>
        <authorList>
            <person name="Fu F.F."/>
            <person name="Hao Z."/>
            <person name="Wang P."/>
            <person name="Lu Y."/>
            <person name="Xue L.J."/>
            <person name="Wei G."/>
            <person name="Tian Y."/>
            <person name="Baishi H."/>
            <person name="Xu H."/>
            <person name="Shi J."/>
            <person name="Cheng T."/>
            <person name="Wang G."/>
            <person name="Yi Y."/>
            <person name="Chen J."/>
        </authorList>
    </citation>
    <scope>NUCLEOTIDE SEQUENCE</scope>
    <source>
        <strain evidence="2">Lc1</strain>
    </source>
</reference>
<organism evidence="2 3">
    <name type="scientific">Colletotrichum gloeosporioides</name>
    <name type="common">Anthracnose fungus</name>
    <name type="synonym">Glomerella cingulata</name>
    <dbReference type="NCBI Taxonomy" id="474922"/>
    <lineage>
        <taxon>Eukaryota</taxon>
        <taxon>Fungi</taxon>
        <taxon>Dikarya</taxon>
        <taxon>Ascomycota</taxon>
        <taxon>Pezizomycotina</taxon>
        <taxon>Sordariomycetes</taxon>
        <taxon>Hypocreomycetidae</taxon>
        <taxon>Glomerellales</taxon>
        <taxon>Glomerellaceae</taxon>
        <taxon>Colletotrichum</taxon>
        <taxon>Colletotrichum gloeosporioides species complex</taxon>
    </lineage>
</organism>
<dbReference type="InterPro" id="IPR010730">
    <property type="entry name" value="HET"/>
</dbReference>